<accession>A0A4U6X3W3</accession>
<evidence type="ECO:0000256" key="1">
    <source>
        <dbReference type="SAM" id="MobiDB-lite"/>
    </source>
</evidence>
<feature type="compositionally biased region" description="Basic residues" evidence="1">
    <location>
        <begin position="897"/>
        <end position="906"/>
    </location>
</feature>
<feature type="compositionally biased region" description="Basic and acidic residues" evidence="1">
    <location>
        <begin position="19"/>
        <end position="30"/>
    </location>
</feature>
<feature type="compositionally biased region" description="Basic and acidic residues" evidence="1">
    <location>
        <begin position="87"/>
        <end position="103"/>
    </location>
</feature>
<sequence length="906" mass="97195">MLIKRSREETRRGTKTCRRHGDADAAKGREPHVVDDLVDRVALGQQRLDELVATGAQRALLEVGLAADDAGDGGRDAEAQAAPGGHLGDERARRVDDDPDALRRPAPPVPRLGRVVVVDAPDADVEQVAVEVRGAEGAVRVLVGAHVHVEEVGEQLGVERDGHVADEVHLAEALPQPERLLVEEPRADAPDELVDRVVQVRHLAERPGHVDAVLDVLGLVAREHEPADVPLGLRAEQGLEGLQPRHDELLGAAEHLLDGRARHEHDGAGRRLRVVRRVQVEGAELPGDGLVRLAGVHGLHDGDGVVREPVGEAALDELVQHRAPEGLVVLPHLVEPPRRQVRDGVVDGVEPVGAHERDGVRQHGPADRVRRTDAAARVPGRLDVLDHEAGVELDHVGVGVQLLEEARDVRVRVDLAELVVLLEPEEAPELVETGDLPLARLVDAEDLDDLEGLWDHAGAEAAGGIVHGLLEDPREVPVPKGTVRLALEAVKGADARVPGDALLKGHEGPAELGHADVLQVLGPAVREQLGEEAVDPALVLLGDARVEAVQQVELDADLVPDAARHALAVELLADLDAGVERPVALGVVRVGDGPQVVVEADVDVQPAHDQPRRVEEVVVLLGRRLGPVFGAGVGGTRQREAAVLVDLEQHVADVVVEPAVEHQHDVDARRLSEETLLVERVGLETALLHGADLQLVLQGRAVEGRQVEVRRGVGLVHVGAVGPEDVVDDDGRVVEEHGRDAGRVLLERAVVTSHQEIEEQSRVGLDAVERLDAPHRLGVRRARPAQVGLEDVVEAPVRHPVVVKPVGCLRDLLAENNVAVRGLELDRVLRLGLAVLGARLLGVDNVELDVAADIAQRRVLEGIPEGIDEFVGELRPGLRCGGERRQDPDQDLGRSKYGQRKSFAHM</sequence>
<protein>
    <submittedName>
        <fullName evidence="2">Uncharacterized protein</fullName>
    </submittedName>
</protein>
<dbReference type="EMBL" id="PJEX01000470">
    <property type="protein sequence ID" value="TKW49855.1"/>
    <property type="molecule type" value="Genomic_DNA"/>
</dbReference>
<gene>
    <name evidence="2" type="ORF">CTA1_1154</name>
</gene>
<proteinExistence type="predicted"/>
<organism evidence="2 3">
    <name type="scientific">Colletotrichum tanaceti</name>
    <dbReference type="NCBI Taxonomy" id="1306861"/>
    <lineage>
        <taxon>Eukaryota</taxon>
        <taxon>Fungi</taxon>
        <taxon>Dikarya</taxon>
        <taxon>Ascomycota</taxon>
        <taxon>Pezizomycotina</taxon>
        <taxon>Sordariomycetes</taxon>
        <taxon>Hypocreomycetidae</taxon>
        <taxon>Glomerellales</taxon>
        <taxon>Glomerellaceae</taxon>
        <taxon>Colletotrichum</taxon>
        <taxon>Colletotrichum destructivum species complex</taxon>
    </lineage>
</organism>
<name>A0A4U6X3W3_9PEZI</name>
<feature type="region of interest" description="Disordered" evidence="1">
    <location>
        <begin position="1"/>
        <end position="30"/>
    </location>
</feature>
<reference evidence="2 3" key="1">
    <citation type="journal article" date="2019" name="PLoS ONE">
        <title>Comparative genome analysis indicates high evolutionary potential of pathogenicity genes in Colletotrichum tanaceti.</title>
        <authorList>
            <person name="Lelwala R.V."/>
            <person name="Korhonen P.K."/>
            <person name="Young N.D."/>
            <person name="Scott J.B."/>
            <person name="Ades P.A."/>
            <person name="Gasser R.B."/>
            <person name="Taylor P.W.J."/>
        </authorList>
    </citation>
    <scope>NUCLEOTIDE SEQUENCE [LARGE SCALE GENOMIC DNA]</scope>
    <source>
        <strain evidence="2">BRIP57314</strain>
    </source>
</reference>
<dbReference type="Proteomes" id="UP000310108">
    <property type="component" value="Unassembled WGS sequence"/>
</dbReference>
<feature type="compositionally biased region" description="Basic and acidic residues" evidence="1">
    <location>
        <begin position="1"/>
        <end position="12"/>
    </location>
</feature>
<evidence type="ECO:0000313" key="2">
    <source>
        <dbReference type="EMBL" id="TKW49855.1"/>
    </source>
</evidence>
<evidence type="ECO:0000313" key="3">
    <source>
        <dbReference type="Proteomes" id="UP000310108"/>
    </source>
</evidence>
<feature type="region of interest" description="Disordered" evidence="1">
    <location>
        <begin position="70"/>
        <end position="108"/>
    </location>
</feature>
<feature type="region of interest" description="Disordered" evidence="1">
    <location>
        <begin position="879"/>
        <end position="906"/>
    </location>
</feature>
<dbReference type="AlphaFoldDB" id="A0A4U6X3W3"/>
<feature type="compositionally biased region" description="Basic and acidic residues" evidence="1">
    <location>
        <begin position="881"/>
        <end position="894"/>
    </location>
</feature>
<comment type="caution">
    <text evidence="2">The sequence shown here is derived from an EMBL/GenBank/DDBJ whole genome shotgun (WGS) entry which is preliminary data.</text>
</comment>
<keyword evidence="3" id="KW-1185">Reference proteome</keyword>